<evidence type="ECO:0000313" key="13">
    <source>
        <dbReference type="EMBL" id="KAF2654314.1"/>
    </source>
</evidence>
<feature type="compositionally biased region" description="Basic and acidic residues" evidence="11">
    <location>
        <begin position="550"/>
        <end position="568"/>
    </location>
</feature>
<feature type="region of interest" description="Disordered" evidence="11">
    <location>
        <begin position="1656"/>
        <end position="1683"/>
    </location>
</feature>
<evidence type="ECO:0000256" key="1">
    <source>
        <dbReference type="ARBA" id="ARBA00000798"/>
    </source>
</evidence>
<keyword evidence="7" id="KW-0443">Lipid metabolism</keyword>
<feature type="compositionally biased region" description="Polar residues" evidence="11">
    <location>
        <begin position="1835"/>
        <end position="1845"/>
    </location>
</feature>
<feature type="compositionally biased region" description="Basic and acidic residues" evidence="11">
    <location>
        <begin position="1450"/>
        <end position="1480"/>
    </location>
</feature>
<feature type="compositionally biased region" description="Polar residues" evidence="11">
    <location>
        <begin position="199"/>
        <end position="208"/>
    </location>
</feature>
<feature type="region of interest" description="Disordered" evidence="11">
    <location>
        <begin position="1494"/>
        <end position="1546"/>
    </location>
</feature>
<keyword evidence="4" id="KW-0677">Repeat</keyword>
<dbReference type="EC" id="3.1.4.4" evidence="3"/>
<evidence type="ECO:0000313" key="14">
    <source>
        <dbReference type="Proteomes" id="UP000799324"/>
    </source>
</evidence>
<feature type="compositionally biased region" description="Polar residues" evidence="11">
    <location>
        <begin position="86"/>
        <end position="96"/>
    </location>
</feature>
<evidence type="ECO:0000256" key="6">
    <source>
        <dbReference type="ARBA" id="ARBA00022963"/>
    </source>
</evidence>
<evidence type="ECO:0000256" key="7">
    <source>
        <dbReference type="ARBA" id="ARBA00023098"/>
    </source>
</evidence>
<feature type="compositionally biased region" description="Acidic residues" evidence="11">
    <location>
        <begin position="238"/>
        <end position="248"/>
    </location>
</feature>
<feature type="compositionally biased region" description="Basic residues" evidence="11">
    <location>
        <begin position="625"/>
        <end position="640"/>
    </location>
</feature>
<feature type="region of interest" description="Disordered" evidence="11">
    <location>
        <begin position="1"/>
        <end position="399"/>
    </location>
</feature>
<protein>
    <recommendedName>
        <fullName evidence="9">Phospholipase D1</fullName>
        <ecNumber evidence="3">3.1.4.4</ecNumber>
    </recommendedName>
    <alternativeName>
        <fullName evidence="8">Choline phosphatase 1</fullName>
    </alternativeName>
    <alternativeName>
        <fullName evidence="10">Phosphatidylcholine-hydrolyzing phospholipase D1</fullName>
    </alternativeName>
</protein>
<feature type="region of interest" description="Disordered" evidence="11">
    <location>
        <begin position="1424"/>
        <end position="1480"/>
    </location>
</feature>
<evidence type="ECO:0000256" key="3">
    <source>
        <dbReference type="ARBA" id="ARBA00012027"/>
    </source>
</evidence>
<sequence>MNTPDSNDISPGTRSPRSHSPKINGEIREPSRMLSPLRIGQTASDPVKPSVTSVPNGAPTITRQVPTGEAPSSKEPDEFPFYAGPSQDSRPSTAKANGQPPLKHPPRSAGPNGSLGSQPALAPISRRGTGEGDESDAPKGRRSVQFARSTTFDSGPATHSRHQSWETDDEGKGKERERQGSSLMTKLKALAAPIAPSFQGHTRSQSAFAGSAATIHEGHGPSPGSERDDFRFDGHDDSEADADAEESAGEGPSRPPRRRRKSRRWFDDGTEGTQTAPTTPKNAKDSHFFSRDSPSDTPTSATAHRPSFLRRGTMSDIPENQRQGVSEDEGRDRLAKESAWTRGLHSARGLSYGGLRRHDPNTEDSEERRPSNLRRLTGFGGHASGEGQPSPWRIRGERTSSLSAQKWRSIKSTLRMIGQTRKAERQVDHAKSAELMAELLAGAPAALFLASMFQRDEHGHKRIPVLLEQLKVSITDSTPGNEKDKDKDKDKLGEARHTMFRIELEYGSGLTRMKWVIHRGIREFANLHLKYKVQQQQERLSFTTSKKKMKPSEKGKEKQGNEEVEMKGPKLPAFPVSAVPYLRSLRSYGLVLEDEEEKEKEEDAAAPIPEIVPEAEASGTDRPSKAKRRKSSFVLSRRKSSIGSPDPASGAIGAAVRQGSFAGAIGAPLNKQQMHIEKQRRKLEKYLNSMIQFLIFRPDSNRLCKFLELSSLGVRLAAEGGYHGKEGYLMIKSSKGVDHRKKWGTNPMVQRHWPKWFLVRHSYVVCVDSPEEMNVYDVFLVDSDFSLDSKKQKLREKKPRALASEAKATATGHHQLKLKNSERKMKLLAKNERMMAQFEESIRFMADNTPWAKEQRFGSFAPVRKKIYAQWLVDGRDYMWNVSRAISMARDVIYIHDWWLSPELYMRRPPAISQKWRLDRLLQRKAQEGVKIFVIVYRNINTAIPIDSEYTKFSLLDLHPNIFVQRSPNQIRQNTFFWAHHEKICIVDHTIAFCGGVDLCFGRWDTPQHTVVDDKLTGFELDDTPKDADHCQLWPGKDYSNPRVQDFYALDKPYEEMYDRTRIPRMPWHDIGMQIVGQPARDLTRHFVQRWNYLLRQRKPSRPTPFLLPPPDFNPADIEALGLDGTCEVQILRSACSWSLGTPNKTEHSIMNAYVQMISTSEHFVYIENQFYISSCDVLGTRIENKISDALVDRIKRAHLHQEDWRACIIIPLMPGFQNSVEQQDGSSIRLIMTCQYRSICRGESSIFGRLRAAGIEPEDYIQFYALRSWGALGPNKALVTEQLYIHAKCMIVDDRVAIIGSANINERSMLGSRDSEVAAVIRDTEMLDSYMGGEPYKVGKFPHTLRVRLMREHLGLDVDELSEDDWQSQRSDADSNNFQTESSSPPSPSADRVTEQKLTENKHRLQDDLIARAEKLHSFNHNIDWEQENNPHLQANKKPTTDPRISNNKAHEKDVRGDGADHMREVEHERPSLSKGRDSYIDEHGHEVLISDVATEGLMATPKKNTPKKGRGRSGTTNTRASHHSHHSAPEGYAGLPPPRMPRMDTHELGLTQLSQLPALPTSDDTDIGGPPLQRTFSYASSLVINPLLSEMRRPIVTEDCMRDPLNDAFYLDTWHTVAENNTKLFRQVFRCQPDNDVKTWKEYKEYAAFSERFSQAQGAGKSQTRQQQETPGKSGPPGTGVAEKFATVASQTSSSIAALGEKLSEKVSLDHSSRNGQPPHAPMGKVEEWAEDQEKRVSAAASPAGELDEKAALRPQSMDDAVVSPISARPPPAELFPFPPPPIPDSEPQGFDFATNGITNPTNGSNNKDANGNPARARTVTISEPQRGPANSRAHTNTMSTHNSTRKSRRRATTKSSTRAFHHTDENALLDKEDAKQVLQLVQGHLVVWPYDWLEKEEGGGGWLYTVDQIAPLEIYA</sequence>
<evidence type="ECO:0000256" key="8">
    <source>
        <dbReference type="ARBA" id="ARBA00042228"/>
    </source>
</evidence>
<dbReference type="CDD" id="cd09138">
    <property type="entry name" value="PLDc_vPLD1_2_yPLD_like_1"/>
    <property type="match status" value="1"/>
</dbReference>
<feature type="region of interest" description="Disordered" evidence="11">
    <location>
        <begin position="538"/>
        <end position="569"/>
    </location>
</feature>
<dbReference type="PROSITE" id="PS50035">
    <property type="entry name" value="PLD"/>
    <property type="match status" value="2"/>
</dbReference>
<feature type="compositionally biased region" description="Polar residues" evidence="11">
    <location>
        <begin position="50"/>
        <end position="65"/>
    </location>
</feature>
<evidence type="ECO:0000259" key="12">
    <source>
        <dbReference type="PROSITE" id="PS50035"/>
    </source>
</evidence>
<dbReference type="InterPro" id="IPR015679">
    <property type="entry name" value="PLipase_D_fam"/>
</dbReference>
<dbReference type="CDD" id="cd01254">
    <property type="entry name" value="PH_PLD"/>
    <property type="match status" value="1"/>
</dbReference>
<accession>A0A6A6T6Y3</accession>
<dbReference type="Pfam" id="PF00614">
    <property type="entry name" value="PLDc"/>
    <property type="match status" value="1"/>
</dbReference>
<feature type="compositionally biased region" description="Acidic residues" evidence="11">
    <location>
        <begin position="593"/>
        <end position="604"/>
    </location>
</feature>
<reference evidence="13" key="1">
    <citation type="journal article" date="2020" name="Stud. Mycol.">
        <title>101 Dothideomycetes genomes: a test case for predicting lifestyles and emergence of pathogens.</title>
        <authorList>
            <person name="Haridas S."/>
            <person name="Albert R."/>
            <person name="Binder M."/>
            <person name="Bloem J."/>
            <person name="Labutti K."/>
            <person name="Salamov A."/>
            <person name="Andreopoulos B."/>
            <person name="Baker S."/>
            <person name="Barry K."/>
            <person name="Bills G."/>
            <person name="Bluhm B."/>
            <person name="Cannon C."/>
            <person name="Castanera R."/>
            <person name="Culley D."/>
            <person name="Daum C."/>
            <person name="Ezra D."/>
            <person name="Gonzalez J."/>
            <person name="Henrissat B."/>
            <person name="Kuo A."/>
            <person name="Liang C."/>
            <person name="Lipzen A."/>
            <person name="Lutzoni F."/>
            <person name="Magnuson J."/>
            <person name="Mondo S."/>
            <person name="Nolan M."/>
            <person name="Ohm R."/>
            <person name="Pangilinan J."/>
            <person name="Park H.-J."/>
            <person name="Ramirez L."/>
            <person name="Alfaro M."/>
            <person name="Sun H."/>
            <person name="Tritt A."/>
            <person name="Yoshinaga Y."/>
            <person name="Zwiers L.-H."/>
            <person name="Turgeon B."/>
            <person name="Goodwin S."/>
            <person name="Spatafora J."/>
            <person name="Crous P."/>
            <person name="Grigoriev I."/>
        </authorList>
    </citation>
    <scope>NUCLEOTIDE SEQUENCE</scope>
    <source>
        <strain evidence="13">CBS 122681</strain>
    </source>
</reference>
<evidence type="ECO:0000256" key="4">
    <source>
        <dbReference type="ARBA" id="ARBA00022737"/>
    </source>
</evidence>
<feature type="region of interest" description="Disordered" evidence="11">
    <location>
        <begin position="593"/>
        <end position="650"/>
    </location>
</feature>
<dbReference type="InterPro" id="IPR001736">
    <property type="entry name" value="PLipase_D/transphosphatidylase"/>
</dbReference>
<feature type="compositionally biased region" description="Polar residues" evidence="11">
    <location>
        <begin position="1"/>
        <end position="15"/>
    </location>
</feature>
<feature type="compositionally biased region" description="Polar residues" evidence="11">
    <location>
        <begin position="1656"/>
        <end position="1673"/>
    </location>
</feature>
<dbReference type="Proteomes" id="UP000799324">
    <property type="component" value="Unassembled WGS sequence"/>
</dbReference>
<evidence type="ECO:0000256" key="11">
    <source>
        <dbReference type="SAM" id="MobiDB-lite"/>
    </source>
</evidence>
<feature type="compositionally biased region" description="Basic residues" evidence="11">
    <location>
        <begin position="1846"/>
        <end position="1855"/>
    </location>
</feature>
<dbReference type="OrthoDB" id="14911at2759"/>
<keyword evidence="14" id="KW-1185">Reference proteome</keyword>
<dbReference type="CDD" id="cd09141">
    <property type="entry name" value="PLDc_vPLD1_2_yPLD_like_2"/>
    <property type="match status" value="1"/>
</dbReference>
<name>A0A6A6T6Y3_9PLEO</name>
<keyword evidence="6" id="KW-0442">Lipid degradation</keyword>
<feature type="region of interest" description="Disordered" evidence="11">
    <location>
        <begin position="1801"/>
        <end position="1864"/>
    </location>
</feature>
<dbReference type="SMART" id="SM00155">
    <property type="entry name" value="PLDc"/>
    <property type="match status" value="2"/>
</dbReference>
<keyword evidence="5" id="KW-0378">Hydrolase</keyword>
<feature type="compositionally biased region" description="Basic and acidic residues" evidence="11">
    <location>
        <begin position="282"/>
        <end position="294"/>
    </location>
</feature>
<feature type="compositionally biased region" description="Basic and acidic residues" evidence="11">
    <location>
        <begin position="225"/>
        <end position="237"/>
    </location>
</feature>
<feature type="domain" description="PLD phosphodiesterase" evidence="12">
    <location>
        <begin position="1282"/>
        <end position="1309"/>
    </location>
</feature>
<dbReference type="InterPro" id="IPR025202">
    <property type="entry name" value="PLD-like_dom"/>
</dbReference>
<evidence type="ECO:0000256" key="9">
    <source>
        <dbReference type="ARBA" id="ARBA00074658"/>
    </source>
</evidence>
<evidence type="ECO:0000256" key="10">
    <source>
        <dbReference type="ARBA" id="ARBA00079280"/>
    </source>
</evidence>
<dbReference type="GO" id="GO:0004630">
    <property type="term" value="F:phospholipase D activity"/>
    <property type="evidence" value="ECO:0007669"/>
    <property type="project" value="UniProtKB-EC"/>
</dbReference>
<feature type="compositionally biased region" description="Polar residues" evidence="11">
    <location>
        <begin position="271"/>
        <end position="281"/>
    </location>
</feature>
<dbReference type="PANTHER" id="PTHR18896:SF76">
    <property type="entry name" value="PHOSPHOLIPASE"/>
    <property type="match status" value="1"/>
</dbReference>
<feature type="compositionally biased region" description="Basic and acidic residues" evidence="11">
    <location>
        <begin position="170"/>
        <end position="179"/>
    </location>
</feature>
<dbReference type="EMBL" id="MU004366">
    <property type="protein sequence ID" value="KAF2654314.1"/>
    <property type="molecule type" value="Genomic_DNA"/>
</dbReference>
<feature type="compositionally biased region" description="Polar residues" evidence="11">
    <location>
        <begin position="1801"/>
        <end position="1812"/>
    </location>
</feature>
<feature type="domain" description="PLD phosphodiesterase" evidence="12">
    <location>
        <begin position="976"/>
        <end position="1003"/>
    </location>
</feature>
<dbReference type="Pfam" id="PF13091">
    <property type="entry name" value="PLDc_2"/>
    <property type="match status" value="1"/>
</dbReference>
<feature type="compositionally biased region" description="Basic and acidic residues" evidence="11">
    <location>
        <begin position="356"/>
        <end position="370"/>
    </location>
</feature>
<comment type="similarity">
    <text evidence="2">Belongs to the phospholipase D family.</text>
</comment>
<comment type="catalytic activity">
    <reaction evidence="1">
        <text>a 1,2-diacyl-sn-glycero-3-phosphocholine + H2O = a 1,2-diacyl-sn-glycero-3-phosphate + choline + H(+)</text>
        <dbReference type="Rhea" id="RHEA:14445"/>
        <dbReference type="ChEBI" id="CHEBI:15354"/>
        <dbReference type="ChEBI" id="CHEBI:15377"/>
        <dbReference type="ChEBI" id="CHEBI:15378"/>
        <dbReference type="ChEBI" id="CHEBI:57643"/>
        <dbReference type="ChEBI" id="CHEBI:58608"/>
        <dbReference type="EC" id="3.1.4.4"/>
    </reaction>
</comment>
<dbReference type="Gene3D" id="3.30.870.10">
    <property type="entry name" value="Endonuclease Chain A"/>
    <property type="match status" value="2"/>
</dbReference>
<feature type="compositionally biased region" description="Low complexity" evidence="11">
    <location>
        <begin position="605"/>
        <end position="617"/>
    </location>
</feature>
<evidence type="ECO:0000256" key="5">
    <source>
        <dbReference type="ARBA" id="ARBA00022801"/>
    </source>
</evidence>
<dbReference type="FunFam" id="3.30.870.10:FF:000011">
    <property type="entry name" value="Phospholipase"/>
    <property type="match status" value="1"/>
</dbReference>
<evidence type="ECO:0000256" key="2">
    <source>
        <dbReference type="ARBA" id="ARBA00008664"/>
    </source>
</evidence>
<proteinExistence type="inferred from homology"/>
<dbReference type="GO" id="GO:0009395">
    <property type="term" value="P:phospholipid catabolic process"/>
    <property type="evidence" value="ECO:0007669"/>
    <property type="project" value="TreeGrafter"/>
</dbReference>
<gene>
    <name evidence="13" type="ORF">K491DRAFT_779624</name>
</gene>
<organism evidence="13 14">
    <name type="scientific">Lophiostoma macrostomum CBS 122681</name>
    <dbReference type="NCBI Taxonomy" id="1314788"/>
    <lineage>
        <taxon>Eukaryota</taxon>
        <taxon>Fungi</taxon>
        <taxon>Dikarya</taxon>
        <taxon>Ascomycota</taxon>
        <taxon>Pezizomycotina</taxon>
        <taxon>Dothideomycetes</taxon>
        <taxon>Pleosporomycetidae</taxon>
        <taxon>Pleosporales</taxon>
        <taxon>Lophiostomataceae</taxon>
        <taxon>Lophiostoma</taxon>
    </lineage>
</organism>
<dbReference type="SUPFAM" id="SSF56024">
    <property type="entry name" value="Phospholipase D/nuclease"/>
    <property type="match status" value="2"/>
</dbReference>
<feature type="region of interest" description="Disordered" evidence="11">
    <location>
        <begin position="1363"/>
        <end position="1397"/>
    </location>
</feature>
<feature type="compositionally biased region" description="Polar residues" evidence="11">
    <location>
        <begin position="1369"/>
        <end position="1385"/>
    </location>
</feature>
<dbReference type="PANTHER" id="PTHR18896">
    <property type="entry name" value="PHOSPHOLIPASE D"/>
    <property type="match status" value="1"/>
</dbReference>